<gene>
    <name evidence="2" type="ORF">ACFPQ9_11880</name>
</gene>
<sequence length="231" mass="24298">MRRARTHRRAGAVAVAAALPLLGGCGIQDTDVIEAGGPASFQAFFNRDFDMLLFFRAPDGRLTPVIRTTEPLIESSTEVGAGYVESGSGAQNADEPTGPVPTAKVVSALLDGPRADDRAAGLTTALPTVRSGGTIEVERSSDGRVTTRLPLALKGLDSTALRQLTCTIAYSQDPDGKVTVKLTGQDGTTRTDTCELTPADPGNEPAATQTSATRQGLGRRPCRRRLPRSRP</sequence>
<evidence type="ECO:0000313" key="2">
    <source>
        <dbReference type="EMBL" id="MFC5214522.1"/>
    </source>
</evidence>
<dbReference type="Proteomes" id="UP001596263">
    <property type="component" value="Unassembled WGS sequence"/>
</dbReference>
<reference evidence="3" key="1">
    <citation type="journal article" date="2019" name="Int. J. Syst. Evol. Microbiol.">
        <title>The Global Catalogue of Microorganisms (GCM) 10K type strain sequencing project: providing services to taxonomists for standard genome sequencing and annotation.</title>
        <authorList>
            <consortium name="The Broad Institute Genomics Platform"/>
            <consortium name="The Broad Institute Genome Sequencing Center for Infectious Disease"/>
            <person name="Wu L."/>
            <person name="Ma J."/>
        </authorList>
    </citation>
    <scope>NUCLEOTIDE SEQUENCE [LARGE SCALE GENOMIC DNA]</scope>
    <source>
        <strain evidence="3">KCTC 42586</strain>
    </source>
</reference>
<evidence type="ECO:0000313" key="3">
    <source>
        <dbReference type="Proteomes" id="UP001596263"/>
    </source>
</evidence>
<organism evidence="2 3">
    <name type="scientific">Streptomyces coerulescens</name>
    <dbReference type="NCBI Taxonomy" id="29304"/>
    <lineage>
        <taxon>Bacteria</taxon>
        <taxon>Bacillati</taxon>
        <taxon>Actinomycetota</taxon>
        <taxon>Actinomycetes</taxon>
        <taxon>Kitasatosporales</taxon>
        <taxon>Streptomycetaceae</taxon>
        <taxon>Streptomyces</taxon>
    </lineage>
</organism>
<evidence type="ECO:0000256" key="1">
    <source>
        <dbReference type="SAM" id="MobiDB-lite"/>
    </source>
</evidence>
<keyword evidence="3" id="KW-1185">Reference proteome</keyword>
<dbReference type="PROSITE" id="PS51257">
    <property type="entry name" value="PROKAR_LIPOPROTEIN"/>
    <property type="match status" value="1"/>
</dbReference>
<proteinExistence type="predicted"/>
<dbReference type="RefSeq" id="WP_380850973.1">
    <property type="nucleotide sequence ID" value="NZ_JBHSKM010000005.1"/>
</dbReference>
<evidence type="ECO:0008006" key="4">
    <source>
        <dbReference type="Google" id="ProtNLM"/>
    </source>
</evidence>
<dbReference type="EMBL" id="JBHSKM010000005">
    <property type="protein sequence ID" value="MFC5214522.1"/>
    <property type="molecule type" value="Genomic_DNA"/>
</dbReference>
<feature type="compositionally biased region" description="Basic residues" evidence="1">
    <location>
        <begin position="220"/>
        <end position="231"/>
    </location>
</feature>
<accession>A0ABW0CGW3</accession>
<protein>
    <recommendedName>
        <fullName evidence="4">Lipoprotein</fullName>
    </recommendedName>
</protein>
<comment type="caution">
    <text evidence="2">The sequence shown here is derived from an EMBL/GenBank/DDBJ whole genome shotgun (WGS) entry which is preliminary data.</text>
</comment>
<name>A0ABW0CGW3_STRCD</name>
<feature type="region of interest" description="Disordered" evidence="1">
    <location>
        <begin position="183"/>
        <end position="231"/>
    </location>
</feature>